<name>A0A5K7ZW44_9BACT</name>
<accession>A0A5K7ZW44</accession>
<evidence type="ECO:0000313" key="3">
    <source>
        <dbReference type="Proteomes" id="UP000425960"/>
    </source>
</evidence>
<dbReference type="EMBL" id="AP021876">
    <property type="protein sequence ID" value="BBO84477.1"/>
    <property type="molecule type" value="Genomic_DNA"/>
</dbReference>
<dbReference type="RefSeq" id="WP_155321192.1">
    <property type="nucleotide sequence ID" value="NZ_AP021876.1"/>
</dbReference>
<evidence type="ECO:0008006" key="4">
    <source>
        <dbReference type="Google" id="ProtNLM"/>
    </source>
</evidence>
<dbReference type="KEGG" id="dov:DSCO28_50430"/>
<evidence type="ECO:0000313" key="2">
    <source>
        <dbReference type="EMBL" id="BBO84477.1"/>
    </source>
</evidence>
<gene>
    <name evidence="1" type="ORF">DSCO28_07370</name>
    <name evidence="2" type="ORF">DSCO28_50430</name>
</gene>
<dbReference type="AlphaFoldDB" id="A0A5K7ZW44"/>
<reference evidence="2 3" key="1">
    <citation type="submission" date="2019-11" db="EMBL/GenBank/DDBJ databases">
        <title>Comparative genomics of hydrocarbon-degrading Desulfosarcina strains.</title>
        <authorList>
            <person name="Watanabe M."/>
            <person name="Kojima H."/>
            <person name="Fukui M."/>
        </authorList>
    </citation>
    <scope>NUCLEOTIDE SEQUENCE [LARGE SCALE GENOMIC DNA]</scope>
    <source>
        <strain evidence="2 3">28bB2T</strain>
    </source>
</reference>
<sequence length="145" mass="15875">MKALLAAIKSTLQTQIESVRDRDIFVTEDENIIPYSIGFPAIGLKDGSVSRKRVATDLWQTTRQVLVIPVVRLSKPEEAVMGGVGTTGILDLAAAIREALDDNLLGIGGMQDAECYSEQPSALFGDEKEALQRKILTYTYMQDEA</sequence>
<organism evidence="2 3">
    <name type="scientific">Desulfosarcina ovata subsp. sediminis</name>
    <dbReference type="NCBI Taxonomy" id="885957"/>
    <lineage>
        <taxon>Bacteria</taxon>
        <taxon>Pseudomonadati</taxon>
        <taxon>Thermodesulfobacteriota</taxon>
        <taxon>Desulfobacteria</taxon>
        <taxon>Desulfobacterales</taxon>
        <taxon>Desulfosarcinaceae</taxon>
        <taxon>Desulfosarcina</taxon>
    </lineage>
</organism>
<dbReference type="KEGG" id="dov:DSCO28_07370"/>
<evidence type="ECO:0000313" key="1">
    <source>
        <dbReference type="EMBL" id="BBO80171.1"/>
    </source>
</evidence>
<protein>
    <recommendedName>
        <fullName evidence="4">DUF3168 domain-containing protein</fullName>
    </recommendedName>
</protein>
<dbReference type="Proteomes" id="UP000425960">
    <property type="component" value="Chromosome"/>
</dbReference>
<proteinExistence type="predicted"/>
<dbReference type="EMBL" id="AP021876">
    <property type="protein sequence ID" value="BBO80171.1"/>
    <property type="molecule type" value="Genomic_DNA"/>
</dbReference>